<dbReference type="InterPro" id="IPR032466">
    <property type="entry name" value="Metal_Hydrolase"/>
</dbReference>
<feature type="region of interest" description="Disordered" evidence="1">
    <location>
        <begin position="556"/>
        <end position="639"/>
    </location>
</feature>
<name>A0A5C6CUM8_9BACT</name>
<accession>A0A5C6CUM8</accession>
<dbReference type="UniPathway" id="UPA00246"/>
<dbReference type="EMBL" id="SJPT01000001">
    <property type="protein sequence ID" value="TWU26439.1"/>
    <property type="molecule type" value="Genomic_DNA"/>
</dbReference>
<comment type="caution">
    <text evidence="2">The sequence shown here is derived from an EMBL/GenBank/DDBJ whole genome shotgun (WGS) entry which is preliminary data.</text>
</comment>
<reference evidence="2 3" key="1">
    <citation type="submission" date="2019-02" db="EMBL/GenBank/DDBJ databases">
        <title>Deep-cultivation of Planctomycetes and their phenomic and genomic characterization uncovers novel biology.</title>
        <authorList>
            <person name="Wiegand S."/>
            <person name="Jogler M."/>
            <person name="Boedeker C."/>
            <person name="Pinto D."/>
            <person name="Vollmers J."/>
            <person name="Rivas-Marin E."/>
            <person name="Kohn T."/>
            <person name="Peeters S.H."/>
            <person name="Heuer A."/>
            <person name="Rast P."/>
            <person name="Oberbeckmann S."/>
            <person name="Bunk B."/>
            <person name="Jeske O."/>
            <person name="Meyerdierks A."/>
            <person name="Storesund J.E."/>
            <person name="Kallscheuer N."/>
            <person name="Luecker S."/>
            <person name="Lage O.M."/>
            <person name="Pohl T."/>
            <person name="Merkel B.J."/>
            <person name="Hornburger P."/>
            <person name="Mueller R.-W."/>
            <person name="Bruemmer F."/>
            <person name="Labrenz M."/>
            <person name="Spormann A.M."/>
            <person name="Op Den Camp H."/>
            <person name="Overmann J."/>
            <person name="Amann R."/>
            <person name="Jetten M.S.M."/>
            <person name="Mascher T."/>
            <person name="Medema M.H."/>
            <person name="Devos D.P."/>
            <person name="Kaster A.-K."/>
            <person name="Ovreas L."/>
            <person name="Rohde M."/>
            <person name="Galperin M.Y."/>
            <person name="Jogler C."/>
        </authorList>
    </citation>
    <scope>NUCLEOTIDE SEQUENCE [LARGE SCALE GENOMIC DNA]</scope>
    <source>
        <strain evidence="2 3">Pla52o</strain>
    </source>
</reference>
<organism evidence="2 3">
    <name type="scientific">Novipirellula galeiformis</name>
    <dbReference type="NCBI Taxonomy" id="2528004"/>
    <lineage>
        <taxon>Bacteria</taxon>
        <taxon>Pseudomonadati</taxon>
        <taxon>Planctomycetota</taxon>
        <taxon>Planctomycetia</taxon>
        <taxon>Pirellulales</taxon>
        <taxon>Pirellulaceae</taxon>
        <taxon>Novipirellula</taxon>
    </lineage>
</organism>
<feature type="region of interest" description="Disordered" evidence="1">
    <location>
        <begin position="499"/>
        <end position="519"/>
    </location>
</feature>
<dbReference type="RefSeq" id="WP_146592797.1">
    <property type="nucleotide sequence ID" value="NZ_SJPT01000001.1"/>
</dbReference>
<feature type="compositionally biased region" description="Acidic residues" evidence="1">
    <location>
        <begin position="585"/>
        <end position="596"/>
    </location>
</feature>
<dbReference type="Gene3D" id="3.20.20.140">
    <property type="entry name" value="Metal-dependent hydrolases"/>
    <property type="match status" value="1"/>
</dbReference>
<dbReference type="OrthoDB" id="231890at2"/>
<protein>
    <submittedName>
        <fullName evidence="2">Glucuronate isomerase</fullName>
    </submittedName>
</protein>
<evidence type="ECO:0000313" key="3">
    <source>
        <dbReference type="Proteomes" id="UP000316304"/>
    </source>
</evidence>
<proteinExistence type="predicted"/>
<sequence>MSHPARESIYQAIASIRLIDPHTHINPHAPASRTLADLLGYHYYTELAHSSGMPKREIEEPGISPHELVRRLVHNLAPLENTSQYRWLVEICKKFFGFQADRIDTSNWESLYDAAERSMASAQWSQSVLDQSNVEAVFLTNDFDDDLSGFDTNTYIPCLRTDDLVFKLHQRDVQERLQRSSGVSLNGSLGSLRDAIRQLFLHFTANGARACAISLPPWFEPTMVNEGRASNALNAVLRHGEAVESSHVTALSRAVFWMLAELCDEFGLPFDLMIGVNRGVYAEGVFQGQDLYDSRVSLIQYRELFNAFPDVKFPVSVLASVTNQELVSYAWIFPNVITNGHWWYSNTPSFIHRDAAVRLEAVPQTKQIAYYSDAYKLEFVWPKFDMYRNILANILAEHFVGFNGWSEEQAIELGYKVLRGNVEAIFPSRTGVDATEAAVDIAEVDSADAENLGSIGFADAALAASSAALTGEAIGVVQVDSEPSVLDDGEAALETIEVDESAEEQDELDPLPSEDELGTVDVADVELNDLSTDRQSVDFEAIDNEADSEPLAVGDLFGDDDQPAVPGDAETLQAEDSHAAVSDEFLLEDAPSDGDSDANGPEIRLLRGEESFAPDEDSLRVQPDPMTGELTFPAPASEANDEDMLDQLGIGFVEQESEEQIQFEPTSEIEEPEEPQR</sequence>
<keyword evidence="3" id="KW-1185">Reference proteome</keyword>
<dbReference type="Pfam" id="PF02614">
    <property type="entry name" value="UxaC"/>
    <property type="match status" value="1"/>
</dbReference>
<gene>
    <name evidence="2" type="ORF">Pla52o_02920</name>
</gene>
<dbReference type="AlphaFoldDB" id="A0A5C6CUM8"/>
<dbReference type="SUPFAM" id="SSF51556">
    <property type="entry name" value="Metallo-dependent hydrolases"/>
    <property type="match status" value="1"/>
</dbReference>
<dbReference type="InterPro" id="IPR003766">
    <property type="entry name" value="Uronate_isomerase"/>
</dbReference>
<dbReference type="Proteomes" id="UP000316304">
    <property type="component" value="Unassembled WGS sequence"/>
</dbReference>
<dbReference type="GO" id="GO:0006064">
    <property type="term" value="P:glucuronate catabolic process"/>
    <property type="evidence" value="ECO:0007669"/>
    <property type="project" value="InterPro"/>
</dbReference>
<evidence type="ECO:0000256" key="1">
    <source>
        <dbReference type="SAM" id="MobiDB-lite"/>
    </source>
</evidence>
<keyword evidence="2" id="KW-0413">Isomerase</keyword>
<feature type="region of interest" description="Disordered" evidence="1">
    <location>
        <begin position="655"/>
        <end position="677"/>
    </location>
</feature>
<evidence type="ECO:0000313" key="2">
    <source>
        <dbReference type="EMBL" id="TWU26439.1"/>
    </source>
</evidence>
<dbReference type="GO" id="GO:0008880">
    <property type="term" value="F:glucuronate isomerase activity"/>
    <property type="evidence" value="ECO:0007669"/>
    <property type="project" value="InterPro"/>
</dbReference>
<dbReference type="Gene3D" id="1.10.2020.10">
    <property type="entry name" value="uronate isomerase, domain 2, chain A"/>
    <property type="match status" value="1"/>
</dbReference>